<evidence type="ECO:0000256" key="2">
    <source>
        <dbReference type="ARBA" id="ARBA00022692"/>
    </source>
</evidence>
<keyword evidence="2 5" id="KW-0812">Transmembrane</keyword>
<accession>A0A8J5V975</accession>
<dbReference type="InterPro" id="IPR013057">
    <property type="entry name" value="AA_transpt_TM"/>
</dbReference>
<organism evidence="7 8">
    <name type="scientific">Cotesia typhae</name>
    <dbReference type="NCBI Taxonomy" id="2053667"/>
    <lineage>
        <taxon>Eukaryota</taxon>
        <taxon>Metazoa</taxon>
        <taxon>Ecdysozoa</taxon>
        <taxon>Arthropoda</taxon>
        <taxon>Hexapoda</taxon>
        <taxon>Insecta</taxon>
        <taxon>Pterygota</taxon>
        <taxon>Neoptera</taxon>
        <taxon>Endopterygota</taxon>
        <taxon>Hymenoptera</taxon>
        <taxon>Apocrita</taxon>
        <taxon>Ichneumonoidea</taxon>
        <taxon>Braconidae</taxon>
        <taxon>Microgastrinae</taxon>
        <taxon>Cotesia</taxon>
    </lineage>
</organism>
<keyword evidence="4 5" id="KW-0472">Membrane</keyword>
<dbReference type="AlphaFoldDB" id="A0A8J5V975"/>
<feature type="transmembrane region" description="Helical" evidence="5">
    <location>
        <begin position="257"/>
        <end position="278"/>
    </location>
</feature>
<feature type="transmembrane region" description="Helical" evidence="5">
    <location>
        <begin position="366"/>
        <end position="392"/>
    </location>
</feature>
<dbReference type="EMBL" id="JAAOIC020000048">
    <property type="protein sequence ID" value="KAG8036948.1"/>
    <property type="molecule type" value="Genomic_DNA"/>
</dbReference>
<evidence type="ECO:0000256" key="3">
    <source>
        <dbReference type="ARBA" id="ARBA00022989"/>
    </source>
</evidence>
<feature type="transmembrane region" description="Helical" evidence="5">
    <location>
        <begin position="65"/>
        <end position="89"/>
    </location>
</feature>
<comment type="caution">
    <text evidence="7">The sequence shown here is derived from an EMBL/GenBank/DDBJ whole genome shotgun (WGS) entry which is preliminary data.</text>
</comment>
<gene>
    <name evidence="7" type="ORF">G9C98_004270</name>
</gene>
<keyword evidence="3 5" id="KW-1133">Transmembrane helix</keyword>
<evidence type="ECO:0000256" key="5">
    <source>
        <dbReference type="SAM" id="Phobius"/>
    </source>
</evidence>
<dbReference type="GO" id="GO:0015179">
    <property type="term" value="F:L-amino acid transmembrane transporter activity"/>
    <property type="evidence" value="ECO:0007669"/>
    <property type="project" value="TreeGrafter"/>
</dbReference>
<evidence type="ECO:0000256" key="4">
    <source>
        <dbReference type="ARBA" id="ARBA00023136"/>
    </source>
</evidence>
<feature type="transmembrane region" description="Helical" evidence="5">
    <location>
        <begin position="36"/>
        <end position="59"/>
    </location>
</feature>
<dbReference type="Pfam" id="PF01490">
    <property type="entry name" value="Aa_trans"/>
    <property type="match status" value="1"/>
</dbReference>
<feature type="domain" description="Amino acid transporter transmembrane" evidence="6">
    <location>
        <begin position="33"/>
        <end position="417"/>
    </location>
</feature>
<keyword evidence="8" id="KW-1185">Reference proteome</keyword>
<evidence type="ECO:0000313" key="8">
    <source>
        <dbReference type="Proteomes" id="UP000729913"/>
    </source>
</evidence>
<feature type="transmembrane region" description="Helical" evidence="5">
    <location>
        <begin position="220"/>
        <end position="236"/>
    </location>
</feature>
<evidence type="ECO:0000256" key="1">
    <source>
        <dbReference type="ARBA" id="ARBA00004141"/>
    </source>
</evidence>
<name>A0A8J5V975_9HYME</name>
<reference evidence="7" key="1">
    <citation type="submission" date="2020-03" db="EMBL/GenBank/DDBJ databases">
        <authorList>
            <person name="Chebbi M.A."/>
            <person name="Drezen J.M."/>
        </authorList>
    </citation>
    <scope>NUCLEOTIDE SEQUENCE</scope>
    <source>
        <tissue evidence="7">Whole body</tissue>
    </source>
</reference>
<dbReference type="OrthoDB" id="438545at2759"/>
<feature type="transmembrane region" description="Helical" evidence="5">
    <location>
        <begin position="180"/>
        <end position="200"/>
    </location>
</feature>
<dbReference type="GO" id="GO:0016020">
    <property type="term" value="C:membrane"/>
    <property type="evidence" value="ECO:0007669"/>
    <property type="project" value="UniProtKB-SubCell"/>
</dbReference>
<dbReference type="Proteomes" id="UP000729913">
    <property type="component" value="Unassembled WGS sequence"/>
</dbReference>
<evidence type="ECO:0000313" key="7">
    <source>
        <dbReference type="EMBL" id="KAG8036948.1"/>
    </source>
</evidence>
<feature type="transmembrane region" description="Helical" evidence="5">
    <location>
        <begin position="339"/>
        <end position="360"/>
    </location>
</feature>
<reference evidence="7" key="2">
    <citation type="submission" date="2021-04" db="EMBL/GenBank/DDBJ databases">
        <title>Genome-wide patterns of bracovirus chromosomal integration into multiple host tissues during parasitism.</title>
        <authorList>
            <person name="Chebbi M.A.C."/>
        </authorList>
    </citation>
    <scope>NUCLEOTIDE SEQUENCE</scope>
    <source>
        <tissue evidence="7">Whole body</tissue>
    </source>
</reference>
<evidence type="ECO:0000259" key="6">
    <source>
        <dbReference type="Pfam" id="PF01490"/>
    </source>
</evidence>
<feature type="transmembrane region" description="Helical" evidence="5">
    <location>
        <begin position="154"/>
        <end position="173"/>
    </location>
</feature>
<feature type="transmembrane region" description="Helical" evidence="5">
    <location>
        <begin position="404"/>
        <end position="428"/>
    </location>
</feature>
<dbReference type="PANTHER" id="PTHR22950:SF652">
    <property type="entry name" value="TRANSMEMBRANE AMINO ACID TRANSPORTER FAMILY PROTEIN"/>
    <property type="match status" value="1"/>
</dbReference>
<proteinExistence type="predicted"/>
<dbReference type="PANTHER" id="PTHR22950">
    <property type="entry name" value="AMINO ACID TRANSPORTER"/>
    <property type="match status" value="1"/>
</dbReference>
<sequence>MRFLRRNGYSLIDDSVEVPFDNSSTRSNSNPEGTTVIGTIFLLLNATLGAGLLNFPLAFDRSGGVISAIIVQLSFLIFITIALVTLANCSDITKTSSMPDTVAGLCGPKTLILCGICVTIYSFGCCLTFIIVIGDQFERVLATYYGTDYCHHWFLSRTFITCVSCTLFILPMSFFKRLDILSYVSSVGCITIVYVIWVIIHQSINTPDYPKPTQVWPRNASQAFQLVPIICFAYQTHMTSIPTYACMKDRNLSKFTWCAIASMGLCFFSYTIVGIFGYKTFGMGHVPSDILQGYSDKSASLAIAIIAIAVKNFTTYPIVLFCGRNSLMGLFHAEIEDNVTVRAFVTLLWFILTLFAAVVISDISPVINLMGTLSATFIFIFPGICLLQSILVRDPAIHSYKSRFFIVVAVVMTALGGFVCGLVFVQALEDLYQVPVDKKFVTGVRIGLGGSLCV</sequence>
<feature type="transmembrane region" description="Helical" evidence="5">
    <location>
        <begin position="110"/>
        <end position="134"/>
    </location>
</feature>
<protein>
    <recommendedName>
        <fullName evidence="6">Amino acid transporter transmembrane domain-containing protein</fullName>
    </recommendedName>
</protein>
<comment type="subcellular location">
    <subcellularLocation>
        <location evidence="1">Membrane</location>
        <topology evidence="1">Multi-pass membrane protein</topology>
    </subcellularLocation>
</comment>
<feature type="transmembrane region" description="Helical" evidence="5">
    <location>
        <begin position="298"/>
        <end position="319"/>
    </location>
</feature>